<reference evidence="2 3" key="1">
    <citation type="submission" date="2016-10" db="EMBL/GenBank/DDBJ databases">
        <authorList>
            <person name="de Groot N.N."/>
        </authorList>
    </citation>
    <scope>NUCLEOTIDE SEQUENCE [LARGE SCALE GENOMIC DNA]</scope>
    <source>
        <strain evidence="2 3">DSM 15827</strain>
    </source>
</reference>
<evidence type="ECO:0000313" key="2">
    <source>
        <dbReference type="EMBL" id="SER08342.1"/>
    </source>
</evidence>
<protein>
    <submittedName>
        <fullName evidence="2">Energy-coupling factor transport system substrate-specific component</fullName>
    </submittedName>
</protein>
<dbReference type="EMBL" id="FOGF01000018">
    <property type="protein sequence ID" value="SER08342.1"/>
    <property type="molecule type" value="Genomic_DNA"/>
</dbReference>
<sequence>MKKLTIKDLMNIGIFAALYFVCVGIGTLIGALVMHSGHMFLAPVFAALISGTVYMVLVAKTKKFGAITLVGVLMATFFLLSGHFFFAFIPSLVCGVLADVVAKMKHYQSNTVNLISYIIFSFGNLGPIILMWVMEEAYVQRLIEKGKDATYIANVMVPFNTNTVLFYLVTISIAALIGGLFGQHLMKKHFVKAGMI</sequence>
<accession>A0A1H9LA45</accession>
<dbReference type="AlphaFoldDB" id="A0A1H9LA45"/>
<keyword evidence="3" id="KW-1185">Reference proteome</keyword>
<dbReference type="InterPro" id="IPR011733">
    <property type="entry name" value="CHP02185_IM"/>
</dbReference>
<evidence type="ECO:0000256" key="1">
    <source>
        <dbReference type="SAM" id="Phobius"/>
    </source>
</evidence>
<organism evidence="2 3">
    <name type="scientific">Granulicatella balaenopterae</name>
    <dbReference type="NCBI Taxonomy" id="137733"/>
    <lineage>
        <taxon>Bacteria</taxon>
        <taxon>Bacillati</taxon>
        <taxon>Bacillota</taxon>
        <taxon>Bacilli</taxon>
        <taxon>Lactobacillales</taxon>
        <taxon>Carnobacteriaceae</taxon>
        <taxon>Granulicatella</taxon>
    </lineage>
</organism>
<dbReference type="RefSeq" id="WP_089746665.1">
    <property type="nucleotide sequence ID" value="NZ_FOGF01000018.1"/>
</dbReference>
<dbReference type="STRING" id="137733.SAMN05421767_11820"/>
<name>A0A1H9LA45_9LACT</name>
<dbReference type="NCBIfam" id="TIGR02185">
    <property type="entry name" value="Trep_Strep"/>
    <property type="match status" value="1"/>
</dbReference>
<feature type="transmembrane region" description="Helical" evidence="1">
    <location>
        <begin position="164"/>
        <end position="182"/>
    </location>
</feature>
<keyword evidence="1" id="KW-0472">Membrane</keyword>
<feature type="transmembrane region" description="Helical" evidence="1">
    <location>
        <begin position="64"/>
        <end position="80"/>
    </location>
</feature>
<dbReference type="Pfam" id="PF09605">
    <property type="entry name" value="Trep_Strep"/>
    <property type="match status" value="1"/>
</dbReference>
<feature type="transmembrane region" description="Helical" evidence="1">
    <location>
        <begin position="40"/>
        <end position="57"/>
    </location>
</feature>
<dbReference type="Proteomes" id="UP000198556">
    <property type="component" value="Unassembled WGS sequence"/>
</dbReference>
<dbReference type="OrthoDB" id="9781459at2"/>
<keyword evidence="1" id="KW-1133">Transmembrane helix</keyword>
<feature type="transmembrane region" description="Helical" evidence="1">
    <location>
        <begin position="114"/>
        <end position="134"/>
    </location>
</feature>
<keyword evidence="1" id="KW-0812">Transmembrane</keyword>
<evidence type="ECO:0000313" key="3">
    <source>
        <dbReference type="Proteomes" id="UP000198556"/>
    </source>
</evidence>
<proteinExistence type="predicted"/>
<feature type="transmembrane region" description="Helical" evidence="1">
    <location>
        <begin position="12"/>
        <end position="34"/>
    </location>
</feature>
<gene>
    <name evidence="2" type="ORF">SAMN05421767_11820</name>
</gene>